<evidence type="ECO:0000259" key="1">
    <source>
        <dbReference type="Pfam" id="PF00582"/>
    </source>
</evidence>
<sequence>MYDAIMVPVDLAHADKLDKALSVAADLAKLYAAPICYVGVTAATPGSVAHSPREYEQKLGAFARAQAEARGVEATSRALVSHDPAVDLDEALLDAVRETGADLVVMASHVPGLLDAVWPSHGGALASHASTSVMLVR</sequence>
<keyword evidence="3" id="KW-1185">Reference proteome</keyword>
<accession>A0A1H4EJF9</accession>
<evidence type="ECO:0000313" key="3">
    <source>
        <dbReference type="Proteomes" id="UP000198703"/>
    </source>
</evidence>
<dbReference type="SUPFAM" id="SSF52402">
    <property type="entry name" value="Adenine nucleotide alpha hydrolases-like"/>
    <property type="match status" value="1"/>
</dbReference>
<gene>
    <name evidence="2" type="ORF">SAMN05444370_11447</name>
</gene>
<dbReference type="InterPro" id="IPR006016">
    <property type="entry name" value="UspA"/>
</dbReference>
<protein>
    <submittedName>
        <fullName evidence="2">Nucleotide-binding universal stress protein, UspA family</fullName>
    </submittedName>
</protein>
<name>A0A1H4EJF9_9RHOB</name>
<dbReference type="Pfam" id="PF00582">
    <property type="entry name" value="Usp"/>
    <property type="match status" value="1"/>
</dbReference>
<dbReference type="OrthoDB" id="9792500at2"/>
<dbReference type="EMBL" id="FNQM01000014">
    <property type="protein sequence ID" value="SEA85076.1"/>
    <property type="molecule type" value="Genomic_DNA"/>
</dbReference>
<dbReference type="Proteomes" id="UP000198703">
    <property type="component" value="Unassembled WGS sequence"/>
</dbReference>
<dbReference type="RefSeq" id="WP_093255321.1">
    <property type="nucleotide sequence ID" value="NZ_FNQM01000014.1"/>
</dbReference>
<dbReference type="CDD" id="cd00293">
    <property type="entry name" value="USP-like"/>
    <property type="match status" value="1"/>
</dbReference>
<proteinExistence type="predicted"/>
<dbReference type="Gene3D" id="3.40.50.620">
    <property type="entry name" value="HUPs"/>
    <property type="match status" value="1"/>
</dbReference>
<organism evidence="2 3">
    <name type="scientific">Rubrimonas cliftonensis</name>
    <dbReference type="NCBI Taxonomy" id="89524"/>
    <lineage>
        <taxon>Bacteria</taxon>
        <taxon>Pseudomonadati</taxon>
        <taxon>Pseudomonadota</taxon>
        <taxon>Alphaproteobacteria</taxon>
        <taxon>Rhodobacterales</taxon>
        <taxon>Paracoccaceae</taxon>
        <taxon>Rubrimonas</taxon>
    </lineage>
</organism>
<dbReference type="STRING" id="89524.SAMN05444370_11447"/>
<evidence type="ECO:0000313" key="2">
    <source>
        <dbReference type="EMBL" id="SEA85076.1"/>
    </source>
</evidence>
<dbReference type="AlphaFoldDB" id="A0A1H4EJF9"/>
<reference evidence="2 3" key="1">
    <citation type="submission" date="2016-10" db="EMBL/GenBank/DDBJ databases">
        <authorList>
            <person name="de Groot N.N."/>
        </authorList>
    </citation>
    <scope>NUCLEOTIDE SEQUENCE [LARGE SCALE GENOMIC DNA]</scope>
    <source>
        <strain evidence="2 3">DSM 15345</strain>
    </source>
</reference>
<dbReference type="InterPro" id="IPR014729">
    <property type="entry name" value="Rossmann-like_a/b/a_fold"/>
</dbReference>
<feature type="domain" description="UspA" evidence="1">
    <location>
        <begin position="1"/>
        <end position="137"/>
    </location>
</feature>